<keyword evidence="5 13" id="KW-0255">Endonuclease</keyword>
<dbReference type="EC" id="3.1.-.-" evidence="13"/>
<keyword evidence="3 13" id="KW-0540">Nuclease</keyword>
<proteinExistence type="inferred from homology"/>
<evidence type="ECO:0000256" key="2">
    <source>
        <dbReference type="ARBA" id="ARBA00005244"/>
    </source>
</evidence>
<evidence type="ECO:0000256" key="4">
    <source>
        <dbReference type="ARBA" id="ARBA00022723"/>
    </source>
</evidence>
<feature type="binding site" evidence="13">
    <location>
        <position position="990"/>
    </location>
    <ligand>
        <name>Mg(2+)</name>
        <dbReference type="ChEBI" id="CHEBI:18420"/>
        <label>2</label>
    </ligand>
</feature>
<accession>A0ABN0PCL6</accession>
<evidence type="ECO:0000256" key="1">
    <source>
        <dbReference type="ARBA" id="ARBA00001946"/>
    </source>
</evidence>
<gene>
    <name evidence="13" type="primary">cas9</name>
    <name evidence="15" type="ORF">SSIM_08435</name>
</gene>
<comment type="similarity">
    <text evidence="2">Belongs to the CRISPR-associated protein Cas9 family. Subtype II-A subfamily.</text>
</comment>
<evidence type="ECO:0000313" key="15">
    <source>
        <dbReference type="EMBL" id="ERS93302.1"/>
    </source>
</evidence>
<evidence type="ECO:0000259" key="14">
    <source>
        <dbReference type="PROSITE" id="PS51749"/>
    </source>
</evidence>
<dbReference type="Gene3D" id="1.10.30.50">
    <property type="match status" value="1"/>
</dbReference>
<dbReference type="PROSITE" id="PS51749">
    <property type="entry name" value="HNH_CAS9"/>
    <property type="match status" value="1"/>
</dbReference>
<evidence type="ECO:0000256" key="10">
    <source>
        <dbReference type="ARBA" id="ARBA00023125"/>
    </source>
</evidence>
<evidence type="ECO:0000256" key="11">
    <source>
        <dbReference type="ARBA" id="ARBA00023211"/>
    </source>
</evidence>
<dbReference type="InterPro" id="IPR055228">
    <property type="entry name" value="Cas9_RuvC"/>
</dbReference>
<dbReference type="NCBIfam" id="TIGR01865">
    <property type="entry name" value="cas_Csn1"/>
    <property type="match status" value="1"/>
</dbReference>
<dbReference type="InterPro" id="IPR032240">
    <property type="entry name" value="Cas9_REC"/>
</dbReference>
<feature type="active site" description="For RuvC-like nuclease domain" evidence="13">
    <location>
        <position position="12"/>
    </location>
</feature>
<comment type="similarity">
    <text evidence="13">Belongs to the CRISPR-associated Cas9 family.</text>
</comment>
<keyword evidence="7 13" id="KW-0460">Magnesium</keyword>
<dbReference type="HAMAP" id="MF_01480">
    <property type="entry name" value="Cas9"/>
    <property type="match status" value="1"/>
</dbReference>
<name>A0ABN0PCL6_STASI</name>
<feature type="active site" description="Proton acceptor for HNH nuclease domain" evidence="13">
    <location>
        <position position="859"/>
    </location>
</feature>
<organism evidence="15 16">
    <name type="scientific">Staphylococcus simulans UMC-CNS-990</name>
    <dbReference type="NCBI Taxonomy" id="1405498"/>
    <lineage>
        <taxon>Bacteria</taxon>
        <taxon>Bacillati</taxon>
        <taxon>Bacillota</taxon>
        <taxon>Bacilli</taxon>
        <taxon>Bacillales</taxon>
        <taxon>Staphylococcaceae</taxon>
        <taxon>Staphylococcus</taxon>
    </lineage>
</organism>
<feature type="domain" description="HNH Cas9-type" evidence="14">
    <location>
        <begin position="774"/>
        <end position="939"/>
    </location>
</feature>
<evidence type="ECO:0000256" key="7">
    <source>
        <dbReference type="ARBA" id="ARBA00022842"/>
    </source>
</evidence>
<keyword evidence="8 13" id="KW-0694">RNA-binding</keyword>
<feature type="binding site" evidence="13">
    <location>
        <position position="774"/>
    </location>
    <ligand>
        <name>Mg(2+)</name>
        <dbReference type="ChEBI" id="CHEBI:18420"/>
        <label>2</label>
    </ligand>
</feature>
<evidence type="ECO:0000256" key="12">
    <source>
        <dbReference type="ARBA" id="ARBA00046380"/>
    </source>
</evidence>
<dbReference type="InterPro" id="IPR003615">
    <property type="entry name" value="HNH_nuc"/>
</dbReference>
<comment type="function">
    <text evidence="13">CRISPR (clustered regularly interspaced short palindromic repeat) is an adaptive immune system that provides protection against mobile genetic elements (viruses, transposable elements and conjugative plasmids). CRISPR clusters contain spacers, sequences complementary to antecedent mobile elements, and target invading nucleic acids. CRISPR clusters are transcribed and processed into CRISPR RNA (crRNA). In type II CRISPR systems correct processing of pre-crRNA requires a trans-encoded small RNA (tracrRNA), endogenous ribonuclease 3 (rnc) and this protein. The tracrRNA serves as a guide for ribonuclease 3-aided processing of pre-crRNA. Subsequently Cas9/crRNA/tracrRNA endonucleolytically cleaves linear or circular dsDNA target complementary to the spacer; Cas9 is inactive in the absence of the 2 guide RNAs (gRNA). Cas9 recognizes the protospacer adjacent motif (PAM) in the CRISPR repeat sequences to help distinguish self versus nonself, as targets within the bacterial CRISPR locus do not have PAMs. PAM recognition is also required for catalytic activity.</text>
</comment>
<dbReference type="Proteomes" id="UP000017131">
    <property type="component" value="Unassembled WGS sequence"/>
</dbReference>
<feature type="binding site" evidence="13">
    <location>
        <position position="12"/>
    </location>
    <ligand>
        <name>Mg(2+)</name>
        <dbReference type="ChEBI" id="CHEBI:18420"/>
        <label>1</label>
    </ligand>
</feature>
<protein>
    <recommendedName>
        <fullName evidence="13">CRISPR-associated endonuclease Cas9</fullName>
        <ecNumber evidence="13">3.1.-.-</ecNumber>
    </recommendedName>
</protein>
<feature type="binding site" evidence="13">
    <location>
        <position position="770"/>
    </location>
    <ligand>
        <name>Mg(2+)</name>
        <dbReference type="ChEBI" id="CHEBI:18420"/>
        <label>1</label>
    </ligand>
</feature>
<evidence type="ECO:0000256" key="6">
    <source>
        <dbReference type="ARBA" id="ARBA00022801"/>
    </source>
</evidence>
<feature type="binding site" evidence="13">
    <location>
        <position position="12"/>
    </location>
    <ligand>
        <name>Mg(2+)</name>
        <dbReference type="ChEBI" id="CHEBI:18420"/>
        <label>2</label>
    </ligand>
</feature>
<evidence type="ECO:0000256" key="3">
    <source>
        <dbReference type="ARBA" id="ARBA00022722"/>
    </source>
</evidence>
<comment type="cofactor">
    <cofactor evidence="1 13">
        <name>Mg(2+)</name>
        <dbReference type="ChEBI" id="CHEBI:18420"/>
    </cofactor>
</comment>
<dbReference type="EMBL" id="AXDY01000006">
    <property type="protein sequence ID" value="ERS93302.1"/>
    <property type="molecule type" value="Genomic_DNA"/>
</dbReference>
<keyword evidence="6 13" id="KW-0378">Hydrolase</keyword>
<keyword evidence="16" id="KW-1185">Reference proteome</keyword>
<feature type="binding site" evidence="13">
    <location>
        <position position="774"/>
    </location>
    <ligand>
        <name>Mg(2+)</name>
        <dbReference type="ChEBI" id="CHEBI:18420"/>
        <label>1</label>
    </ligand>
</feature>
<comment type="subunit">
    <text evidence="12 13">Monomer. Binds crRNA and tracrRNA.</text>
</comment>
<dbReference type="Pfam" id="PF16592">
    <property type="entry name" value="Cas9_REC"/>
    <property type="match status" value="1"/>
</dbReference>
<dbReference type="Pfam" id="PF13395">
    <property type="entry name" value="HNH_4"/>
    <property type="match status" value="1"/>
</dbReference>
<dbReference type="Pfam" id="PF22702">
    <property type="entry name" value="Cas9_RuvC"/>
    <property type="match status" value="1"/>
</dbReference>
<dbReference type="Pfam" id="PF16593">
    <property type="entry name" value="Cas9-BH"/>
    <property type="match status" value="1"/>
</dbReference>
<evidence type="ECO:0000256" key="5">
    <source>
        <dbReference type="ARBA" id="ARBA00022759"/>
    </source>
</evidence>
<dbReference type="InterPro" id="IPR032239">
    <property type="entry name" value="Cas9-BH"/>
</dbReference>
<sequence length="1344" mass="157609">MKKTNPYILSLDIGTASIGYACMDLDFNILKYHDKDAIGVLTFEGADTAAERRGFRTSRRRKNRRIKRLGLLQEVLAPLVKNPNYYQLLNLHKWKNSNEDFKHRSLSEVLKILGKNPKTYPTIYHLQQDIQNHPEKKFEPELIFLALYHLVKYRGHFLFNNLSFDKGKTVDNEAQLSELLEQYQSINPYEDSISNKDINVIVDTLKDDQLTRNDKSKELKRNVSKTHAELFKMLVGLKFKQSILFENMENAEDIKESATGSDAISLSDDYYENLSEFLTDEQLNFIESANTFFMGIMLDRILKGATSISAAKVRDYKIFKNQLKIIKDIVYQNKYDKYHEFFVTSKEDMRAYQENPDAKTFGKLSKFDQYLIHPKDQYAKLMKDLKGIVPKKYTEVLNLIDEQKFLVVQNTTDNASIPYQNNVFEAENILRNQQKYYPEITEEMIGKVINLISFRIPYYVGPLTNKNGQSDFAWMIRKSDEQTLPWNFDKVIDKSKSAEKFIRRMTSKCTYLLEEDVLPKHSLLYQEMEVLNELNNVQLRGENEPKHRIHRLDPKVKQFIYHNLFQKKKNVTHKDLITLLQNSEHRNTLNKTSGQKLKVFGTQNDSKFASKLSTYNDMKAIFGSVENKRQMIEELVLWITIFEDKAILKQKIGEKYPNITEKQLNQIVKLNYSGWGRLSEKLLTKEVNGRSLIDLMYSTENNFMEIITDKTLGFDCFIKNSNKVKNAKISYKDVAELRTSPALKKGIWNAIKMVREISDLFGAPEKIIIEFATEDQVKGKRQKSRSELWDDLVKKNNLKRNKKFKGLFEELKAYPDLDFSNPKLWLYIHQNGKCMYTKKPIDLERLMSDTNNQLYEIDHILPRTFVKDDSINNKVLVIQSANQKKSGDKMPLEIFDNHVLVPFWKMLYENDLISSSKLSKLMKKEFNDLDKEGFIQRQLVETRQIISHVSDFLTEEYPSTTVVPMKANVVSELRRKFDIPKIRQLNDWHHAVDAYLNGFVYQAARVFYPKVNLFEFNFKWEKVREKWRQLGEFTENNKKREFFLFKRMENYVNEHGEGMISKLIFDLDNFKFNYSRKVESTESAFYKQSAFSPKNTTAQYDSDKNKTAIYKEMKNKRGIVVSYTYVKKDQELIGYGVFNETVFEYVNNADVDMNTRALKIVRKAFPKLDIKKAQYLFSINKGDALLVNGHPFLFVSAKERINGKQLEFDINMQRRLKKALRPYNKMTEQEKVGVYNQFAEKVVQEYENSLGAKTRNEKLELIRNQFNESDKSNEALIQCILEVLKMTKVSAERSVKLKIRWGSQTPNTLIDINNKAKIMYNSITGLKQTRLKSIYKLAESKNEL</sequence>
<evidence type="ECO:0000256" key="8">
    <source>
        <dbReference type="ARBA" id="ARBA00022884"/>
    </source>
</evidence>
<dbReference type="RefSeq" id="WP_023015764.1">
    <property type="nucleotide sequence ID" value="NZ_AXDY01000006.1"/>
</dbReference>
<evidence type="ECO:0000313" key="16">
    <source>
        <dbReference type="Proteomes" id="UP000017131"/>
    </source>
</evidence>
<evidence type="ECO:0000256" key="9">
    <source>
        <dbReference type="ARBA" id="ARBA00023118"/>
    </source>
</evidence>
<keyword evidence="10 13" id="KW-0238">DNA-binding</keyword>
<comment type="caution">
    <text evidence="15">The sequence shown here is derived from an EMBL/GenBank/DDBJ whole genome shotgun (WGS) entry which is preliminary data.</text>
</comment>
<comment type="domain">
    <text evidence="13">Has 2 endonuclease domains. The discontinuous RuvC-like domain cleaves the target DNA noncomplementary to crRNA while the HNH nuclease domain cleaves the target DNA complementary to crRNA.</text>
</comment>
<dbReference type="InterPro" id="IPR033114">
    <property type="entry name" value="HNH_CAS9"/>
</dbReference>
<dbReference type="InterPro" id="IPR028629">
    <property type="entry name" value="Cas9"/>
</dbReference>
<keyword evidence="9 13" id="KW-0051">Antiviral defense</keyword>
<evidence type="ECO:0000256" key="13">
    <source>
        <dbReference type="HAMAP-Rule" id="MF_01480"/>
    </source>
</evidence>
<keyword evidence="11" id="KW-0464">Manganese</keyword>
<keyword evidence="4 13" id="KW-0479">Metal-binding</keyword>
<reference evidence="15 16" key="1">
    <citation type="journal article" date="2013" name="Genome Announc.">
        <title>Draft Genome Sequence of Staphylococcus simulans UMC-CNS-990, Isolated from a Case of Chronic Bovine Mastitis.</title>
        <authorList>
            <person name="Calcutt M.J."/>
            <person name="Foecking M.F."/>
            <person name="Hsieh H.Y."/>
            <person name="Perry J."/>
            <person name="Stewart G.C."/>
            <person name="Middleton J.R."/>
        </authorList>
    </citation>
    <scope>NUCLEOTIDE SEQUENCE [LARGE SCALE GENOMIC DNA]</scope>
    <source>
        <strain evidence="15 16">UMC-CNS-990</strain>
    </source>
</reference>